<dbReference type="EMBL" id="CM056742">
    <property type="protein sequence ID" value="KAJ8676721.1"/>
    <property type="molecule type" value="Genomic_DNA"/>
</dbReference>
<evidence type="ECO:0000313" key="1">
    <source>
        <dbReference type="EMBL" id="KAJ8676721.1"/>
    </source>
</evidence>
<evidence type="ECO:0000313" key="2">
    <source>
        <dbReference type="Proteomes" id="UP001239111"/>
    </source>
</evidence>
<gene>
    <name evidence="1" type="ORF">QAD02_012508</name>
</gene>
<sequence length="301" mass="33488">MSNDADLQKCSEALKNTAGVPVKGSDSVIMNAVNSGNEGNNLDFTLDKPGSTSEKCLPSTKDEQQQSASPPNKSLKLQFHFDGLTLLGSSKRELWPILGKVYSEEDYFDPFVIAVHRGRGKLERFHQYLWKYVDELNELSRKGIVIDNIQFEVEVMSIGAGTPARALIKCTIEHGGYCCCERCTVIGFMVDGTTIYQENHDRSLAHDALSNVYINSPDAEGKKDEKMPVFTETILLRDIGRIIKDSKDWDGERVQDARKSEKNISGNETTKKYKKSSDNVVVTPGDVLNVSQIPYLVSANQ</sequence>
<comment type="caution">
    <text evidence="1">The sequence shown here is derived from an EMBL/GenBank/DDBJ whole genome shotgun (WGS) entry which is preliminary data.</text>
</comment>
<accession>A0ACC2P1K2</accession>
<protein>
    <submittedName>
        <fullName evidence="1">Uncharacterized protein</fullName>
    </submittedName>
</protein>
<reference evidence="1" key="1">
    <citation type="submission" date="2023-04" db="EMBL/GenBank/DDBJ databases">
        <title>A chromosome-level genome assembly of the parasitoid wasp Eretmocerus hayati.</title>
        <authorList>
            <person name="Zhong Y."/>
            <person name="Liu S."/>
            <person name="Liu Y."/>
        </authorList>
    </citation>
    <scope>NUCLEOTIDE SEQUENCE</scope>
    <source>
        <strain evidence="1">ZJU_SS_LIU_2023</strain>
    </source>
</reference>
<proteinExistence type="predicted"/>
<dbReference type="Proteomes" id="UP001239111">
    <property type="component" value="Chromosome 2"/>
</dbReference>
<name>A0ACC2P1K2_9HYME</name>
<keyword evidence="2" id="KW-1185">Reference proteome</keyword>
<organism evidence="1 2">
    <name type="scientific">Eretmocerus hayati</name>
    <dbReference type="NCBI Taxonomy" id="131215"/>
    <lineage>
        <taxon>Eukaryota</taxon>
        <taxon>Metazoa</taxon>
        <taxon>Ecdysozoa</taxon>
        <taxon>Arthropoda</taxon>
        <taxon>Hexapoda</taxon>
        <taxon>Insecta</taxon>
        <taxon>Pterygota</taxon>
        <taxon>Neoptera</taxon>
        <taxon>Endopterygota</taxon>
        <taxon>Hymenoptera</taxon>
        <taxon>Apocrita</taxon>
        <taxon>Proctotrupomorpha</taxon>
        <taxon>Chalcidoidea</taxon>
        <taxon>Aphelinidae</taxon>
        <taxon>Aphelininae</taxon>
        <taxon>Eretmocerus</taxon>
    </lineage>
</organism>